<evidence type="ECO:0000256" key="5">
    <source>
        <dbReference type="SAM" id="MobiDB-lite"/>
    </source>
</evidence>
<evidence type="ECO:0000256" key="2">
    <source>
        <dbReference type="ARBA" id="ARBA00022692"/>
    </source>
</evidence>
<evidence type="ECO:0000256" key="4">
    <source>
        <dbReference type="ARBA" id="ARBA00023136"/>
    </source>
</evidence>
<feature type="compositionally biased region" description="Pro residues" evidence="5">
    <location>
        <begin position="85"/>
        <end position="107"/>
    </location>
</feature>
<sequence length="357" mass="37458">MAKTADSSPHSCSSSSRVSVTGVGGLIVVFITGWWNSPSLVGRTQGFAAGVMLFLSLMDIIPEARERVGFRPNRPLPLPLRRAPAPHPLPHILPRPQPPYEPSPRSPTSPAIKASCWTALTSLRKRGGRALEKLVLGDDDGSSEADGEPLMAGGTVNGDSANGGNHDGRSTPRGRTAEGRRTRRELLRTSLVTWIGMALHNLPEGASVYLSTVKSVSMGVSPAMMLHNIPEGVAVASPILSATGDPHRALRLTFFNCLLEPVGMMLTALLLEVCSQAILYGCLAAVAGIMTTVSLSELFPSSVLLAGRGPASGAWFVGMAACCGVVELVGWVTGGHGVSQDESRDIAIPQTRGSDSL</sequence>
<keyword evidence="2 6" id="KW-0812">Transmembrane</keyword>
<feature type="region of interest" description="Disordered" evidence="5">
    <location>
        <begin position="338"/>
        <end position="357"/>
    </location>
</feature>
<dbReference type="PANTHER" id="PTHR11040">
    <property type="entry name" value="ZINC/IRON TRANSPORTER"/>
    <property type="match status" value="1"/>
</dbReference>
<evidence type="ECO:0000256" key="1">
    <source>
        <dbReference type="ARBA" id="ARBA00004141"/>
    </source>
</evidence>
<evidence type="ECO:0008006" key="9">
    <source>
        <dbReference type="Google" id="ProtNLM"/>
    </source>
</evidence>
<protein>
    <recommendedName>
        <fullName evidence="9">Zinc/iron permease</fullName>
    </recommendedName>
</protein>
<dbReference type="Proteomes" id="UP000070544">
    <property type="component" value="Unassembled WGS sequence"/>
</dbReference>
<organism evidence="7 8">
    <name type="scientific">Gonapodya prolifera (strain JEL478)</name>
    <name type="common">Monoblepharis prolifera</name>
    <dbReference type="NCBI Taxonomy" id="1344416"/>
    <lineage>
        <taxon>Eukaryota</taxon>
        <taxon>Fungi</taxon>
        <taxon>Fungi incertae sedis</taxon>
        <taxon>Chytridiomycota</taxon>
        <taxon>Chytridiomycota incertae sedis</taxon>
        <taxon>Monoblepharidomycetes</taxon>
        <taxon>Monoblepharidales</taxon>
        <taxon>Gonapodyaceae</taxon>
        <taxon>Gonapodya</taxon>
    </lineage>
</organism>
<gene>
    <name evidence="7" type="ORF">M427DRAFT_33969</name>
</gene>
<evidence type="ECO:0000256" key="6">
    <source>
        <dbReference type="SAM" id="Phobius"/>
    </source>
</evidence>
<dbReference type="STRING" id="1344416.A0A139A972"/>
<feature type="transmembrane region" description="Helical" evidence="6">
    <location>
        <begin position="47"/>
        <end position="64"/>
    </location>
</feature>
<dbReference type="InterPro" id="IPR003689">
    <property type="entry name" value="ZIP"/>
</dbReference>
<keyword evidence="8" id="KW-1185">Reference proteome</keyword>
<feature type="region of interest" description="Disordered" evidence="5">
    <location>
        <begin position="137"/>
        <end position="181"/>
    </location>
</feature>
<feature type="transmembrane region" description="Helical" evidence="6">
    <location>
        <begin position="18"/>
        <end position="35"/>
    </location>
</feature>
<feature type="compositionally biased region" description="Acidic residues" evidence="5">
    <location>
        <begin position="137"/>
        <end position="147"/>
    </location>
</feature>
<keyword evidence="4 6" id="KW-0472">Membrane</keyword>
<dbReference type="GO" id="GO:0016020">
    <property type="term" value="C:membrane"/>
    <property type="evidence" value="ECO:0007669"/>
    <property type="project" value="UniProtKB-SubCell"/>
</dbReference>
<feature type="compositionally biased region" description="Basic and acidic residues" evidence="5">
    <location>
        <begin position="166"/>
        <end position="181"/>
    </location>
</feature>
<reference evidence="7 8" key="1">
    <citation type="journal article" date="2015" name="Genome Biol. Evol.">
        <title>Phylogenomic analyses indicate that early fungi evolved digesting cell walls of algal ancestors of land plants.</title>
        <authorList>
            <person name="Chang Y."/>
            <person name="Wang S."/>
            <person name="Sekimoto S."/>
            <person name="Aerts A.L."/>
            <person name="Choi C."/>
            <person name="Clum A."/>
            <person name="LaButti K.M."/>
            <person name="Lindquist E.A."/>
            <person name="Yee Ngan C."/>
            <person name="Ohm R.A."/>
            <person name="Salamov A.A."/>
            <person name="Grigoriev I.V."/>
            <person name="Spatafora J.W."/>
            <person name="Berbee M.L."/>
        </authorList>
    </citation>
    <scope>NUCLEOTIDE SEQUENCE [LARGE SCALE GENOMIC DNA]</scope>
    <source>
        <strain evidence="7 8">JEL478</strain>
    </source>
</reference>
<evidence type="ECO:0000313" key="7">
    <source>
        <dbReference type="EMBL" id="KXS13372.1"/>
    </source>
</evidence>
<evidence type="ECO:0000256" key="3">
    <source>
        <dbReference type="ARBA" id="ARBA00022989"/>
    </source>
</evidence>
<dbReference type="Pfam" id="PF02535">
    <property type="entry name" value="Zip"/>
    <property type="match status" value="1"/>
</dbReference>
<feature type="transmembrane region" description="Helical" evidence="6">
    <location>
        <begin position="311"/>
        <end position="332"/>
    </location>
</feature>
<dbReference type="AlphaFoldDB" id="A0A139A972"/>
<accession>A0A139A972</accession>
<feature type="region of interest" description="Disordered" evidence="5">
    <location>
        <begin position="85"/>
        <end position="111"/>
    </location>
</feature>
<dbReference type="GO" id="GO:0005385">
    <property type="term" value="F:zinc ion transmembrane transporter activity"/>
    <property type="evidence" value="ECO:0007669"/>
    <property type="project" value="TreeGrafter"/>
</dbReference>
<dbReference type="EMBL" id="KQ965778">
    <property type="protein sequence ID" value="KXS13372.1"/>
    <property type="molecule type" value="Genomic_DNA"/>
</dbReference>
<proteinExistence type="predicted"/>
<evidence type="ECO:0000313" key="8">
    <source>
        <dbReference type="Proteomes" id="UP000070544"/>
    </source>
</evidence>
<feature type="transmembrane region" description="Helical" evidence="6">
    <location>
        <begin position="277"/>
        <end position="299"/>
    </location>
</feature>
<keyword evidence="3 6" id="KW-1133">Transmembrane helix</keyword>
<comment type="subcellular location">
    <subcellularLocation>
        <location evidence="1">Membrane</location>
        <topology evidence="1">Multi-pass membrane protein</topology>
    </subcellularLocation>
</comment>
<dbReference type="OrthoDB" id="262547at2759"/>
<name>A0A139A972_GONPJ</name>
<dbReference type="PANTHER" id="PTHR11040:SF210">
    <property type="entry name" value="ZINC-REGULATED TRANSPORTER 3"/>
    <property type="match status" value="1"/>
</dbReference>